<comment type="similarity">
    <text evidence="2 7">Belongs to the CDP-alcohol phosphatidyltransferase class-I family.</text>
</comment>
<dbReference type="InterPro" id="IPR043130">
    <property type="entry name" value="CDP-OH_PTrfase_TM_dom"/>
</dbReference>
<evidence type="ECO:0000313" key="9">
    <source>
        <dbReference type="EMBL" id="SIQ75111.1"/>
    </source>
</evidence>
<evidence type="ECO:0000256" key="3">
    <source>
        <dbReference type="ARBA" id="ARBA00013170"/>
    </source>
</evidence>
<evidence type="ECO:0000256" key="7">
    <source>
        <dbReference type="RuleBase" id="RU003750"/>
    </source>
</evidence>
<reference evidence="9 10" key="1">
    <citation type="submission" date="2017-01" db="EMBL/GenBank/DDBJ databases">
        <authorList>
            <person name="Mah S.A."/>
            <person name="Swanson W.J."/>
            <person name="Moy G.W."/>
            <person name="Vacquier V.D."/>
        </authorList>
    </citation>
    <scope>NUCLEOTIDE SEQUENCE [LARGE SCALE GENOMIC DNA]</scope>
    <source>
        <strain evidence="9 10">ASpG1</strain>
    </source>
</reference>
<evidence type="ECO:0000256" key="4">
    <source>
        <dbReference type="ARBA" id="ARBA00014944"/>
    </source>
</evidence>
<feature type="transmembrane region" description="Helical" evidence="8">
    <location>
        <begin position="81"/>
        <end position="111"/>
    </location>
</feature>
<keyword evidence="8" id="KW-0812">Transmembrane</keyword>
<evidence type="ECO:0000256" key="6">
    <source>
        <dbReference type="ARBA" id="ARBA00048586"/>
    </source>
</evidence>
<keyword evidence="8" id="KW-0472">Membrane</keyword>
<evidence type="ECO:0000256" key="8">
    <source>
        <dbReference type="SAM" id="Phobius"/>
    </source>
</evidence>
<dbReference type="GO" id="GO:0008654">
    <property type="term" value="P:phospholipid biosynthetic process"/>
    <property type="evidence" value="ECO:0007669"/>
    <property type="project" value="InterPro"/>
</dbReference>
<dbReference type="Pfam" id="PF01066">
    <property type="entry name" value="CDP-OH_P_transf"/>
    <property type="match status" value="1"/>
</dbReference>
<protein>
    <recommendedName>
        <fullName evidence="4">CDP-diacylglycerol--glycerol-3-phosphate 3-phosphatidyltransferase</fullName>
        <ecNumber evidence="3">2.7.8.5</ecNumber>
    </recommendedName>
</protein>
<evidence type="ECO:0000313" key="10">
    <source>
        <dbReference type="Proteomes" id="UP000186400"/>
    </source>
</evidence>
<dbReference type="InterPro" id="IPR048254">
    <property type="entry name" value="CDP_ALCOHOL_P_TRANSF_CS"/>
</dbReference>
<proteinExistence type="inferred from homology"/>
<comment type="pathway">
    <text evidence="1">Phospholipid metabolism; phosphatidylglycerol biosynthesis; phosphatidylglycerol from CDP-diacylglycerol: step 1/2.</text>
</comment>
<dbReference type="PIRSF" id="PIRSF000847">
    <property type="entry name" value="Phos_ph_gly_syn"/>
    <property type="match status" value="1"/>
</dbReference>
<dbReference type="AlphaFoldDB" id="A0A1N6VB75"/>
<keyword evidence="5 7" id="KW-0808">Transferase</keyword>
<feature type="transmembrane region" description="Helical" evidence="8">
    <location>
        <begin position="132"/>
        <end position="151"/>
    </location>
</feature>
<dbReference type="GO" id="GO:0008444">
    <property type="term" value="F:CDP-diacylglycerol-glycerol-3-phosphate 3-phosphatidyltransferase activity"/>
    <property type="evidence" value="ECO:0007669"/>
    <property type="project" value="UniProtKB-EC"/>
</dbReference>
<gene>
    <name evidence="9" type="ORF">SAMN05920897_11450</name>
</gene>
<dbReference type="STRING" id="159291.SAMN05920897_11450"/>
<comment type="catalytic activity">
    <reaction evidence="6">
        <text>a CDP-1,2-diacyl-sn-glycerol + sn-glycerol 3-phosphate = a 1,2-diacyl-sn-glycero-3-phospho-(1'-sn-glycero-3'-phosphate) + CMP + H(+)</text>
        <dbReference type="Rhea" id="RHEA:12593"/>
        <dbReference type="ChEBI" id="CHEBI:15378"/>
        <dbReference type="ChEBI" id="CHEBI:57597"/>
        <dbReference type="ChEBI" id="CHEBI:58332"/>
        <dbReference type="ChEBI" id="CHEBI:60110"/>
        <dbReference type="ChEBI" id="CHEBI:60377"/>
        <dbReference type="EC" id="2.7.8.5"/>
    </reaction>
</comment>
<dbReference type="Proteomes" id="UP000186400">
    <property type="component" value="Unassembled WGS sequence"/>
</dbReference>
<dbReference type="EMBL" id="FTMS01000014">
    <property type="protein sequence ID" value="SIQ75111.1"/>
    <property type="molecule type" value="Genomic_DNA"/>
</dbReference>
<keyword evidence="8" id="KW-1133">Transmembrane helix</keyword>
<organism evidence="9 10">
    <name type="scientific">Alkalispirochaeta americana</name>
    <dbReference type="NCBI Taxonomy" id="159291"/>
    <lineage>
        <taxon>Bacteria</taxon>
        <taxon>Pseudomonadati</taxon>
        <taxon>Spirochaetota</taxon>
        <taxon>Spirochaetia</taxon>
        <taxon>Spirochaetales</taxon>
        <taxon>Spirochaetaceae</taxon>
        <taxon>Alkalispirochaeta</taxon>
    </lineage>
</organism>
<dbReference type="InterPro" id="IPR004570">
    <property type="entry name" value="Phosphatidylglycerol_P_synth"/>
</dbReference>
<dbReference type="RefSeq" id="WP_076489353.1">
    <property type="nucleotide sequence ID" value="NZ_FTMS01000014.1"/>
</dbReference>
<dbReference type="EC" id="2.7.8.5" evidence="3"/>
<sequence>MNAANALTSLRLVLSPVFFVFAFLPLWADGRFALLSTVVLWILFVIIELSDILDGAVARGLGIVSDLGKLLDPFADVVSRLTYFLVFVVLGIMPAWMFLLIMYREVGIIFVRMMMMRDGVALAARKGGKTKAVMYAVSAGLGLVLLMNIRLGSFAAFATVLPWVVLASFGVSVFLSWASFLDYLIILYRHYKGRA</sequence>
<dbReference type="InterPro" id="IPR000462">
    <property type="entry name" value="CDP-OH_P_trans"/>
</dbReference>
<evidence type="ECO:0000256" key="5">
    <source>
        <dbReference type="ARBA" id="ARBA00022679"/>
    </source>
</evidence>
<keyword evidence="10" id="KW-1185">Reference proteome</keyword>
<feature type="transmembrane region" description="Helical" evidence="8">
    <location>
        <begin position="38"/>
        <end position="61"/>
    </location>
</feature>
<evidence type="ECO:0000256" key="2">
    <source>
        <dbReference type="ARBA" id="ARBA00010441"/>
    </source>
</evidence>
<dbReference type="PROSITE" id="PS00379">
    <property type="entry name" value="CDP_ALCOHOL_P_TRANSF"/>
    <property type="match status" value="1"/>
</dbReference>
<feature type="transmembrane region" description="Helical" evidence="8">
    <location>
        <begin position="6"/>
        <end position="26"/>
    </location>
</feature>
<accession>A0A1N6VB75</accession>
<dbReference type="Gene3D" id="1.20.120.1760">
    <property type="match status" value="1"/>
</dbReference>
<name>A0A1N6VB75_9SPIO</name>
<dbReference type="GO" id="GO:0016020">
    <property type="term" value="C:membrane"/>
    <property type="evidence" value="ECO:0007669"/>
    <property type="project" value="InterPro"/>
</dbReference>
<feature type="transmembrane region" description="Helical" evidence="8">
    <location>
        <begin position="163"/>
        <end position="188"/>
    </location>
</feature>
<dbReference type="OrthoDB" id="9796672at2"/>
<evidence type="ECO:0000256" key="1">
    <source>
        <dbReference type="ARBA" id="ARBA00005042"/>
    </source>
</evidence>